<dbReference type="AlphaFoldDB" id="A0A291GUQ1"/>
<gene>
    <name evidence="2" type="ORF">CFK41_03295</name>
</gene>
<feature type="transmembrane region" description="Helical" evidence="1">
    <location>
        <begin position="138"/>
        <end position="160"/>
    </location>
</feature>
<dbReference type="EMBL" id="CP023564">
    <property type="protein sequence ID" value="ATG53908.1"/>
    <property type="molecule type" value="Genomic_DNA"/>
</dbReference>
<keyword evidence="1" id="KW-0472">Membrane</keyword>
<dbReference type="KEGG" id="bgg:CFK41_03295"/>
<keyword evidence="3" id="KW-1185">Reference proteome</keyword>
<keyword evidence="2" id="KW-0808">Transferase</keyword>
<evidence type="ECO:0000313" key="2">
    <source>
        <dbReference type="EMBL" id="ATG53908.1"/>
    </source>
</evidence>
<accession>A0A291GUQ1</accession>
<dbReference type="GO" id="GO:0016020">
    <property type="term" value="C:membrane"/>
    <property type="evidence" value="ECO:0007669"/>
    <property type="project" value="InterPro"/>
</dbReference>
<dbReference type="Pfam" id="PF04464">
    <property type="entry name" value="Glyphos_transf"/>
    <property type="match status" value="1"/>
</dbReference>
<feature type="transmembrane region" description="Helical" evidence="1">
    <location>
        <begin position="96"/>
        <end position="117"/>
    </location>
</feature>
<name>A0A291GUQ1_9MICO</name>
<evidence type="ECO:0000313" key="3">
    <source>
        <dbReference type="Proteomes" id="UP000217889"/>
    </source>
</evidence>
<keyword evidence="1" id="KW-1133">Transmembrane helix</keyword>
<feature type="transmembrane region" description="Helical" evidence="1">
    <location>
        <begin position="166"/>
        <end position="189"/>
    </location>
</feature>
<feature type="transmembrane region" description="Helical" evidence="1">
    <location>
        <begin position="73"/>
        <end position="90"/>
    </location>
</feature>
<feature type="transmembrane region" description="Helical" evidence="1">
    <location>
        <begin position="36"/>
        <end position="53"/>
    </location>
</feature>
<keyword evidence="1" id="KW-0812">Transmembrane</keyword>
<feature type="transmembrane region" description="Helical" evidence="1">
    <location>
        <begin position="12"/>
        <end position="30"/>
    </location>
</feature>
<organism evidence="2 3">
    <name type="scientific">Brachybacterium ginsengisoli</name>
    <dbReference type="NCBI Taxonomy" id="1331682"/>
    <lineage>
        <taxon>Bacteria</taxon>
        <taxon>Bacillati</taxon>
        <taxon>Actinomycetota</taxon>
        <taxon>Actinomycetes</taxon>
        <taxon>Micrococcales</taxon>
        <taxon>Dermabacteraceae</taxon>
        <taxon>Brachybacterium</taxon>
    </lineage>
</organism>
<proteinExistence type="predicted"/>
<dbReference type="Proteomes" id="UP000217889">
    <property type="component" value="Chromosome"/>
</dbReference>
<protein>
    <submittedName>
        <fullName evidence="2">Glycosyl transferase</fullName>
    </submittedName>
</protein>
<dbReference type="SUPFAM" id="SSF53756">
    <property type="entry name" value="UDP-Glycosyltransferase/glycogen phosphorylase"/>
    <property type="match status" value="1"/>
</dbReference>
<evidence type="ECO:0000256" key="1">
    <source>
        <dbReference type="SAM" id="Phobius"/>
    </source>
</evidence>
<dbReference type="InterPro" id="IPR007554">
    <property type="entry name" value="Glycerophosphate_synth"/>
</dbReference>
<dbReference type="GO" id="GO:0047355">
    <property type="term" value="F:CDP-glycerol glycerophosphotransferase activity"/>
    <property type="evidence" value="ECO:0007669"/>
    <property type="project" value="InterPro"/>
</dbReference>
<reference evidence="2 3" key="1">
    <citation type="journal article" date="2014" name="Int. J. Syst. Evol. Microbiol.">
        <title>Brachybacterium ginsengisoli sp. nov., isolated from soil of a ginseng field.</title>
        <authorList>
            <person name="Hoang V.A."/>
            <person name="Kim Y.J."/>
            <person name="Nguyen N.L."/>
            <person name="Yang D.C."/>
        </authorList>
    </citation>
    <scope>NUCLEOTIDE SEQUENCE [LARGE SCALE GENOMIC DNA]</scope>
    <source>
        <strain evidence="2 3">DCY80</strain>
    </source>
</reference>
<sequence length="580" mass="64043">MSSFGIAKIAKMLSIWSVVVNTLAALAAVSTVVLDGALPTVLLALIPLLIIMWRQRRALLRAPGRVGGIGRYVTARYLLVVAAVVQLNAIDRLEILGISASLLLVIAIALEPVLSALSRFSIPYAANMPSDTSRPGPAFRYGIAYPLGVAAVLVMILASLAPTPLLILALVLALATAVALAVALLDTAIGIRDRLRFQEHLPQILEELAPVFYVYWHAPPKSAFQVTMWLPYLERLGVPFVLVTRTVPSFRQLRAATDHPVILRRSLTDLDDLIVPSARGVFYVNNAMRNNHMIRYSQLTHIQLLHGESDKAASATPIIRMYDRDFVAGQAAIDRFETFGVPMPREIFRIVGRPQVEDVAEERGPIGELPDRTVLYAPTWLGYQEETNYSSLLAGPEIVRSLLDRGCRVVFRPHPYSSRSPQLREASSTIREMLAADAEASGREHLFGEVAEREMSVVDCFNASDAMISDVSAVVGDFLHSGKPLGMVSPRTGAEEFVEQFPMARAAYVLVARDGELEGLESTLDRLLETDPHREERHRWATYYLGDIPRENYAQRFVDTAREELGIPALDAEPLTPQVR</sequence>
<dbReference type="OrthoDB" id="7806295at2"/>
<dbReference type="InterPro" id="IPR043148">
    <property type="entry name" value="TagF_C"/>
</dbReference>
<dbReference type="Gene3D" id="3.40.50.12580">
    <property type="match status" value="1"/>
</dbReference>
<dbReference type="RefSeq" id="WP_096798387.1">
    <property type="nucleotide sequence ID" value="NZ_CP023564.1"/>
</dbReference>